<reference evidence="2" key="1">
    <citation type="journal article" date="2022" name="Nat. Commun.">
        <title>Chromosome evolution and the genetic basis of agronomically important traits in greater yam.</title>
        <authorList>
            <person name="Bredeson J.V."/>
            <person name="Lyons J.B."/>
            <person name="Oniyinde I.O."/>
            <person name="Okereke N.R."/>
            <person name="Kolade O."/>
            <person name="Nnabue I."/>
            <person name="Nwadili C.O."/>
            <person name="Hribova E."/>
            <person name="Parker M."/>
            <person name="Nwogha J."/>
            <person name="Shu S."/>
            <person name="Carlson J."/>
            <person name="Kariba R."/>
            <person name="Muthemba S."/>
            <person name="Knop K."/>
            <person name="Barton G.J."/>
            <person name="Sherwood A.V."/>
            <person name="Lopez-Montes A."/>
            <person name="Asiedu R."/>
            <person name="Jamnadass R."/>
            <person name="Muchugi A."/>
            <person name="Goodstein D."/>
            <person name="Egesi C.N."/>
            <person name="Featherston J."/>
            <person name="Asfaw A."/>
            <person name="Simpson G.G."/>
            <person name="Dolezel J."/>
            <person name="Hendre P.S."/>
            <person name="Van Deynze A."/>
            <person name="Kumar P.L."/>
            <person name="Obidiegwu J.E."/>
            <person name="Bhattacharjee R."/>
            <person name="Rokhsar D.S."/>
        </authorList>
    </citation>
    <scope>NUCLEOTIDE SEQUENCE [LARGE SCALE GENOMIC DNA]</scope>
    <source>
        <strain evidence="2">cv. TDa95/00328</strain>
    </source>
</reference>
<keyword evidence="1" id="KW-0378">Hydrolase</keyword>
<name>A0ACB7WRB8_DIOAL</name>
<gene>
    <name evidence="1" type="ORF">IHE45_02G062500</name>
</gene>
<organism evidence="1 2">
    <name type="scientific">Dioscorea alata</name>
    <name type="common">Purple yam</name>
    <dbReference type="NCBI Taxonomy" id="55571"/>
    <lineage>
        <taxon>Eukaryota</taxon>
        <taxon>Viridiplantae</taxon>
        <taxon>Streptophyta</taxon>
        <taxon>Embryophyta</taxon>
        <taxon>Tracheophyta</taxon>
        <taxon>Spermatophyta</taxon>
        <taxon>Magnoliopsida</taxon>
        <taxon>Liliopsida</taxon>
        <taxon>Dioscoreales</taxon>
        <taxon>Dioscoreaceae</taxon>
        <taxon>Dioscorea</taxon>
    </lineage>
</organism>
<accession>A0ACB7WRB8</accession>
<proteinExistence type="predicted"/>
<evidence type="ECO:0000313" key="1">
    <source>
        <dbReference type="EMBL" id="KAH7690650.1"/>
    </source>
</evidence>
<protein>
    <submittedName>
        <fullName evidence="1">Polygalacturonase protein</fullName>
        <ecNumber evidence="1">3.2.1.15</ecNumber>
    </submittedName>
</protein>
<sequence>MASITITFFLSQLCLVASVLLPHSQPHAHDHNCVETERTALLSIKAGMWITNQSFLSSWTGHDCCHWRGVSCNPETGHVTKLHLRYPSDFYGDQYPPSRIPDGLLSLTNLRSLHLRSNGFSGGLPLSLRKANKLVILDVGENKLSGNIPTWIGEKLSSLIVLRLRSNLFKGTIPEQLSKLSSLQILDLAHNSLSGCIPYTFGDFKAMVVTNHSELLSLLSIPPTTMRGCTFHESCSGTHTYTTFPYTDSLSIIAKGLQMEYSKLLSLVTSIDLSNNKLSCELPKELTKLHGLHFLNLSYNLFNGKIPESISDMKQLESLDLSENNLFGTIPSGMSTLNFLSHLNLSHNNLSGKIPSGGQLQTFDPSAYNWNHDLCGSPLQKCANVTQYSQGANEEEGKGDWAEMLWLYIGLATGFIVGFWAIIGTFIIKRTIRIAYFRSFDKVYDWLYVKIVLYSRRLKSTFSTRN</sequence>
<comment type="caution">
    <text evidence="1">The sequence shown here is derived from an EMBL/GenBank/DDBJ whole genome shotgun (WGS) entry which is preliminary data.</text>
</comment>
<dbReference type="EC" id="3.2.1.15" evidence="1"/>
<evidence type="ECO:0000313" key="2">
    <source>
        <dbReference type="Proteomes" id="UP000827976"/>
    </source>
</evidence>
<keyword evidence="1" id="KW-0326">Glycosidase</keyword>
<keyword evidence="2" id="KW-1185">Reference proteome</keyword>
<dbReference type="EMBL" id="CM037012">
    <property type="protein sequence ID" value="KAH7690650.1"/>
    <property type="molecule type" value="Genomic_DNA"/>
</dbReference>
<dbReference type="Proteomes" id="UP000827976">
    <property type="component" value="Chromosome 2"/>
</dbReference>